<evidence type="ECO:0000313" key="3">
    <source>
        <dbReference type="Proteomes" id="UP000054988"/>
    </source>
</evidence>
<dbReference type="EMBL" id="LATX01000237">
    <property type="protein sequence ID" value="KTB46838.1"/>
    <property type="molecule type" value="Genomic_DNA"/>
</dbReference>
<feature type="compositionally biased region" description="Basic and acidic residues" evidence="1">
    <location>
        <begin position="61"/>
        <end position="87"/>
    </location>
</feature>
<name>A0A0W0GE51_MONRR</name>
<dbReference type="AlphaFoldDB" id="A0A0W0GE51"/>
<evidence type="ECO:0000256" key="1">
    <source>
        <dbReference type="SAM" id="MobiDB-lite"/>
    </source>
</evidence>
<organism evidence="2 3">
    <name type="scientific">Moniliophthora roreri</name>
    <name type="common">Frosty pod rot fungus</name>
    <name type="synonym">Monilia roreri</name>
    <dbReference type="NCBI Taxonomy" id="221103"/>
    <lineage>
        <taxon>Eukaryota</taxon>
        <taxon>Fungi</taxon>
        <taxon>Dikarya</taxon>
        <taxon>Basidiomycota</taxon>
        <taxon>Agaricomycotina</taxon>
        <taxon>Agaricomycetes</taxon>
        <taxon>Agaricomycetidae</taxon>
        <taxon>Agaricales</taxon>
        <taxon>Marasmiineae</taxon>
        <taxon>Marasmiaceae</taxon>
        <taxon>Moniliophthora</taxon>
    </lineage>
</organism>
<sequence length="159" mass="17930">MSCSNLPKTAYTHPIATTSSNKLFPVKIPHHCAQKTSKHPWAWVYLADGQTLFQTHSSRPHSGDGTHRDTSEHEGDQKHNSADKEDTPAGSDISSQEDGFIHILDYSFDPSSPHWQKCHSQSECWLTEVISSLVNPYMELLHSTENLSLEMRFFYSTVG</sequence>
<evidence type="ECO:0000313" key="2">
    <source>
        <dbReference type="EMBL" id="KTB46838.1"/>
    </source>
</evidence>
<protein>
    <submittedName>
        <fullName evidence="2">Uncharacterized protein</fullName>
    </submittedName>
</protein>
<proteinExistence type="predicted"/>
<feature type="region of interest" description="Disordered" evidence="1">
    <location>
        <begin position="55"/>
        <end position="94"/>
    </location>
</feature>
<dbReference type="Proteomes" id="UP000054988">
    <property type="component" value="Unassembled WGS sequence"/>
</dbReference>
<comment type="caution">
    <text evidence="2">The sequence shown here is derived from an EMBL/GenBank/DDBJ whole genome shotgun (WGS) entry which is preliminary data.</text>
</comment>
<reference evidence="2 3" key="1">
    <citation type="submission" date="2015-12" db="EMBL/GenBank/DDBJ databases">
        <title>Draft genome sequence of Moniliophthora roreri, the causal agent of frosty pod rot of cacao.</title>
        <authorList>
            <person name="Aime M.C."/>
            <person name="Diaz-Valderrama J.R."/>
            <person name="Kijpornyongpan T."/>
            <person name="Phillips-Mora W."/>
        </authorList>
    </citation>
    <scope>NUCLEOTIDE SEQUENCE [LARGE SCALE GENOMIC DNA]</scope>
    <source>
        <strain evidence="2 3">MCA 2952</strain>
    </source>
</reference>
<accession>A0A0W0GE51</accession>
<gene>
    <name evidence="2" type="ORF">WG66_585</name>
</gene>